<feature type="non-terminal residue" evidence="1">
    <location>
        <position position="1"/>
    </location>
</feature>
<comment type="caution">
    <text evidence="1">The sequence shown here is derived from an EMBL/GenBank/DDBJ whole genome shotgun (WGS) entry which is preliminary data.</text>
</comment>
<gene>
    <name evidence="1" type="ORF">FWILDA_LOCUS18498</name>
</gene>
<evidence type="ECO:0000313" key="2">
    <source>
        <dbReference type="Proteomes" id="UP001153678"/>
    </source>
</evidence>
<evidence type="ECO:0000313" key="1">
    <source>
        <dbReference type="EMBL" id="CAI2198288.1"/>
    </source>
</evidence>
<reference evidence="1" key="1">
    <citation type="submission" date="2022-08" db="EMBL/GenBank/DDBJ databases">
        <authorList>
            <person name="Kallberg Y."/>
            <person name="Tangrot J."/>
            <person name="Rosling A."/>
        </authorList>
    </citation>
    <scope>NUCLEOTIDE SEQUENCE</scope>
    <source>
        <strain evidence="1">Wild A</strain>
    </source>
</reference>
<accession>A0A9W4WZS5</accession>
<dbReference type="Proteomes" id="UP001153678">
    <property type="component" value="Unassembled WGS sequence"/>
</dbReference>
<proteinExistence type="predicted"/>
<protein>
    <submittedName>
        <fullName evidence="1">17638_t:CDS:1</fullName>
    </submittedName>
</protein>
<dbReference type="AlphaFoldDB" id="A0A9W4WZS5"/>
<name>A0A9W4WZS5_9GLOM</name>
<feature type="non-terminal residue" evidence="1">
    <location>
        <position position="54"/>
    </location>
</feature>
<organism evidence="1 2">
    <name type="scientific">Funneliformis geosporum</name>
    <dbReference type="NCBI Taxonomy" id="1117311"/>
    <lineage>
        <taxon>Eukaryota</taxon>
        <taxon>Fungi</taxon>
        <taxon>Fungi incertae sedis</taxon>
        <taxon>Mucoromycota</taxon>
        <taxon>Glomeromycotina</taxon>
        <taxon>Glomeromycetes</taxon>
        <taxon>Glomerales</taxon>
        <taxon>Glomeraceae</taxon>
        <taxon>Funneliformis</taxon>
    </lineage>
</organism>
<keyword evidence="2" id="KW-1185">Reference proteome</keyword>
<sequence length="54" mass="6144">TVDAARELIQLRRDNHDDLSSFLIITMKGYGELYPTNCFLIEGSPHLPLNIVEN</sequence>
<dbReference type="EMBL" id="CAMKVN010018243">
    <property type="protein sequence ID" value="CAI2198288.1"/>
    <property type="molecule type" value="Genomic_DNA"/>
</dbReference>